<protein>
    <submittedName>
        <fullName evidence="4">Phosphodiesterase</fullName>
    </submittedName>
</protein>
<dbReference type="InterPro" id="IPR043128">
    <property type="entry name" value="Rev_trsase/Diguanyl_cyclase"/>
</dbReference>
<feature type="transmembrane region" description="Helical" evidence="1">
    <location>
        <begin position="178"/>
        <end position="202"/>
    </location>
</feature>
<dbReference type="Gene3D" id="3.30.70.270">
    <property type="match status" value="1"/>
</dbReference>
<reference evidence="4" key="1">
    <citation type="submission" date="2018-08" db="EMBL/GenBank/DDBJ databases">
        <authorList>
            <person name="Jin W."/>
            <person name="Wang H."/>
            <person name="Yang Y."/>
            <person name="Li M."/>
            <person name="Liu J."/>
        </authorList>
    </citation>
    <scope>NUCLEOTIDE SEQUENCE</scope>
    <source>
        <strain evidence="4">AESS21</strain>
    </source>
</reference>
<evidence type="ECO:0000259" key="3">
    <source>
        <dbReference type="PROSITE" id="PS50887"/>
    </source>
</evidence>
<dbReference type="SUPFAM" id="SSF55073">
    <property type="entry name" value="Nucleotide cyclase"/>
    <property type="match status" value="1"/>
</dbReference>
<dbReference type="AlphaFoldDB" id="A0A944CD59"/>
<dbReference type="NCBIfam" id="TIGR00254">
    <property type="entry name" value="GGDEF"/>
    <property type="match status" value="1"/>
</dbReference>
<dbReference type="InterPro" id="IPR052155">
    <property type="entry name" value="Biofilm_reg_signaling"/>
</dbReference>
<dbReference type="Proteomes" id="UP000705379">
    <property type="component" value="Unassembled WGS sequence"/>
</dbReference>
<proteinExistence type="predicted"/>
<dbReference type="SMART" id="SM00267">
    <property type="entry name" value="GGDEF"/>
    <property type="match status" value="1"/>
</dbReference>
<dbReference type="EMBL" id="QTKU01000002">
    <property type="protein sequence ID" value="MBS8260297.1"/>
    <property type="molecule type" value="Genomic_DNA"/>
</dbReference>
<dbReference type="InterPro" id="IPR035919">
    <property type="entry name" value="EAL_sf"/>
</dbReference>
<evidence type="ECO:0000259" key="2">
    <source>
        <dbReference type="PROSITE" id="PS50883"/>
    </source>
</evidence>
<dbReference type="PROSITE" id="PS50883">
    <property type="entry name" value="EAL"/>
    <property type="match status" value="1"/>
</dbReference>
<dbReference type="SMART" id="SM00052">
    <property type="entry name" value="EAL"/>
    <property type="match status" value="1"/>
</dbReference>
<sequence>MLRGALVFALLILFGGSMFWLAQSGLNDTVDTVIEQNAERKARNWAMHLATTMPDLEGLIEGGTPTQEQRDAIDTAVQVGDVFRFKLFDGNANLVLISDELGAPLEPGAMADHNGHAQMVIDKGSAVIDLNDGRAKANRPDLYVEAYVPVEAAGGSVLGVVEVYVDQTMVASLFRRNFLQLATTLGALVLLTFGVPFIAYIAKMRQQVKTGEKVRILSSVDQITGLHNRATFFQKVEDYRKSGRLDLRKTAVMFVDVDKFKTINDTFGHKVGDAFLRHAGNAISGQLSRGDLAARFGGDEFVILAANRSPEQLEQMIENLREAVSEPVWVDGMAVTGHLSLGVHIDADHELDLHDRMNKADVALYQAKLMGRNTCVTFTPDLEDKVARRRHVEESVVLGLATDRFEVHFQPLIDPTSDQVAGFEALLRLKDADGSSISPSEFIPIAEENGEIMRIGAWVLEQSMRAASNWPEHLFVSVNLSTRQFEDGKLVAQITQLLKQTGLAPTRLELEVTESLLIEQAGNVSGQLDALRDLGVQLSMDDFGTGYSSLGYLWKYNFNKLKIDRSFVMSLGDSDERTQHILDTIIMLGHKLNMQVTAEGIETKEQATYLRSLSCDHFQGFYYGKPMPESELAPYLMDNTVLPLLEGQMQDKSLESARRLKYGS</sequence>
<dbReference type="SUPFAM" id="SSF141868">
    <property type="entry name" value="EAL domain-like"/>
    <property type="match status" value="1"/>
</dbReference>
<name>A0A944CD59_9HYPH</name>
<evidence type="ECO:0000313" key="4">
    <source>
        <dbReference type="EMBL" id="MBS8260297.1"/>
    </source>
</evidence>
<feature type="domain" description="EAL" evidence="2">
    <location>
        <begin position="389"/>
        <end position="640"/>
    </location>
</feature>
<organism evidence="4 5">
    <name type="scientific">Roseibium polysiphoniae</name>
    <dbReference type="NCBI Taxonomy" id="2571221"/>
    <lineage>
        <taxon>Bacteria</taxon>
        <taxon>Pseudomonadati</taxon>
        <taxon>Pseudomonadota</taxon>
        <taxon>Alphaproteobacteria</taxon>
        <taxon>Hyphomicrobiales</taxon>
        <taxon>Stappiaceae</taxon>
        <taxon>Roseibium</taxon>
    </lineage>
</organism>
<dbReference type="RefSeq" id="WP_213215871.1">
    <property type="nucleotide sequence ID" value="NZ_QTKU01000002.1"/>
</dbReference>
<accession>A0A944CD59</accession>
<dbReference type="PANTHER" id="PTHR44757:SF2">
    <property type="entry name" value="BIOFILM ARCHITECTURE MAINTENANCE PROTEIN MBAA"/>
    <property type="match status" value="1"/>
</dbReference>
<keyword evidence="1" id="KW-0812">Transmembrane</keyword>
<dbReference type="InterPro" id="IPR029787">
    <property type="entry name" value="Nucleotide_cyclase"/>
</dbReference>
<comment type="caution">
    <text evidence="4">The sequence shown here is derived from an EMBL/GenBank/DDBJ whole genome shotgun (WGS) entry which is preliminary data.</text>
</comment>
<dbReference type="PANTHER" id="PTHR44757">
    <property type="entry name" value="DIGUANYLATE CYCLASE DGCP"/>
    <property type="match status" value="1"/>
</dbReference>
<feature type="domain" description="GGDEF" evidence="3">
    <location>
        <begin position="248"/>
        <end position="380"/>
    </location>
</feature>
<dbReference type="CDD" id="cd01948">
    <property type="entry name" value="EAL"/>
    <property type="match status" value="1"/>
</dbReference>
<keyword evidence="1" id="KW-1133">Transmembrane helix</keyword>
<dbReference type="InterPro" id="IPR001633">
    <property type="entry name" value="EAL_dom"/>
</dbReference>
<dbReference type="Gene3D" id="3.20.20.450">
    <property type="entry name" value="EAL domain"/>
    <property type="match status" value="1"/>
</dbReference>
<reference evidence="4" key="2">
    <citation type="journal article" date="2021" name="Microorganisms">
        <title>Bacterial Dimethylsulfoniopropionate Biosynthesis in the East China Sea.</title>
        <authorList>
            <person name="Liu J."/>
            <person name="Zhang Y."/>
            <person name="Liu J."/>
            <person name="Zhong H."/>
            <person name="Williams B.T."/>
            <person name="Zheng Y."/>
            <person name="Curson A.R.J."/>
            <person name="Sun C."/>
            <person name="Sun H."/>
            <person name="Song D."/>
            <person name="Wagner Mackenzie B."/>
            <person name="Bermejo Martinez A."/>
            <person name="Todd J.D."/>
            <person name="Zhang X.H."/>
        </authorList>
    </citation>
    <scope>NUCLEOTIDE SEQUENCE</scope>
    <source>
        <strain evidence="4">AESS21</strain>
    </source>
</reference>
<keyword evidence="1" id="KW-0472">Membrane</keyword>
<evidence type="ECO:0000256" key="1">
    <source>
        <dbReference type="SAM" id="Phobius"/>
    </source>
</evidence>
<gene>
    <name evidence="4" type="ORF">DYI23_08720</name>
</gene>
<dbReference type="InterPro" id="IPR000160">
    <property type="entry name" value="GGDEF_dom"/>
</dbReference>
<dbReference type="PROSITE" id="PS50887">
    <property type="entry name" value="GGDEF"/>
    <property type="match status" value="1"/>
</dbReference>
<dbReference type="Pfam" id="PF00563">
    <property type="entry name" value="EAL"/>
    <property type="match status" value="1"/>
</dbReference>
<dbReference type="Pfam" id="PF00990">
    <property type="entry name" value="GGDEF"/>
    <property type="match status" value="1"/>
</dbReference>
<evidence type="ECO:0000313" key="5">
    <source>
        <dbReference type="Proteomes" id="UP000705379"/>
    </source>
</evidence>
<dbReference type="CDD" id="cd01949">
    <property type="entry name" value="GGDEF"/>
    <property type="match status" value="1"/>
</dbReference>